<keyword evidence="5" id="KW-0472">Membrane</keyword>
<dbReference type="InterPro" id="IPR001638">
    <property type="entry name" value="Solute-binding_3/MltF_N"/>
</dbReference>
<feature type="transmembrane region" description="Helical" evidence="5">
    <location>
        <begin position="47"/>
        <end position="65"/>
    </location>
</feature>
<name>A0A5Q0H320_SACSY</name>
<proteinExistence type="inferred from homology"/>
<dbReference type="AlphaFoldDB" id="A0A5Q0H320"/>
<keyword evidence="5" id="KW-0812">Transmembrane</keyword>
<reference evidence="8" key="1">
    <citation type="journal article" date="2021" name="Curr. Microbiol.">
        <title>Complete genome of nocamycin-producing strain Saccharothrix syringae NRRL B-16468 reveals the biosynthetic potential for secondary metabolites.</title>
        <authorList>
            <person name="Mo X."/>
            <person name="Yang S."/>
        </authorList>
    </citation>
    <scope>NUCLEOTIDE SEQUENCE [LARGE SCALE GENOMIC DNA]</scope>
    <source>
        <strain evidence="8">ATCC 51364 / DSM 43886 / JCM 6844 / KCTC 9398 / NBRC 14523 / NRRL B-16468 / INA 2240</strain>
    </source>
</reference>
<keyword evidence="8" id="KW-1185">Reference proteome</keyword>
<dbReference type="PANTHER" id="PTHR30085:SF6">
    <property type="entry name" value="ABC TRANSPORTER GLUTAMINE-BINDING PROTEIN GLNH"/>
    <property type="match status" value="1"/>
</dbReference>
<feature type="domain" description="Solute-binding protein family 3/N-terminal" evidence="6">
    <location>
        <begin position="128"/>
        <end position="355"/>
    </location>
</feature>
<evidence type="ECO:0000313" key="8">
    <source>
        <dbReference type="Proteomes" id="UP000325787"/>
    </source>
</evidence>
<comment type="similarity">
    <text evidence="1">Belongs to the bacterial solute-binding protein 3 family.</text>
</comment>
<feature type="compositionally biased region" description="Basic and acidic residues" evidence="4">
    <location>
        <begin position="369"/>
        <end position="382"/>
    </location>
</feature>
<keyword evidence="2" id="KW-0813">Transport</keyword>
<dbReference type="GO" id="GO:0006865">
    <property type="term" value="P:amino acid transport"/>
    <property type="evidence" value="ECO:0007669"/>
    <property type="project" value="TreeGrafter"/>
</dbReference>
<keyword evidence="5" id="KW-1133">Transmembrane helix</keyword>
<dbReference type="InterPro" id="IPR051455">
    <property type="entry name" value="Bact_solute-bind_prot3"/>
</dbReference>
<dbReference type="Pfam" id="PF00497">
    <property type="entry name" value="SBP_bac_3"/>
    <property type="match status" value="1"/>
</dbReference>
<dbReference type="Proteomes" id="UP000325787">
    <property type="component" value="Chromosome"/>
</dbReference>
<evidence type="ECO:0000256" key="4">
    <source>
        <dbReference type="SAM" id="MobiDB-lite"/>
    </source>
</evidence>
<dbReference type="OrthoDB" id="3229768at2"/>
<dbReference type="EMBL" id="CP034550">
    <property type="protein sequence ID" value="QFZ20529.1"/>
    <property type="molecule type" value="Genomic_DNA"/>
</dbReference>
<evidence type="ECO:0000256" key="3">
    <source>
        <dbReference type="ARBA" id="ARBA00022729"/>
    </source>
</evidence>
<dbReference type="SMART" id="SM00062">
    <property type="entry name" value="PBPb"/>
    <property type="match status" value="1"/>
</dbReference>
<protein>
    <submittedName>
        <fullName evidence="7">Transporter substrate-binding domain-containing protein</fullName>
    </submittedName>
</protein>
<evidence type="ECO:0000259" key="6">
    <source>
        <dbReference type="SMART" id="SM00062"/>
    </source>
</evidence>
<dbReference type="Gene3D" id="3.40.190.10">
    <property type="entry name" value="Periplasmic binding protein-like II"/>
    <property type="match status" value="2"/>
</dbReference>
<gene>
    <name evidence="7" type="ORF">EKG83_26760</name>
</gene>
<sequence length="382" mass="41137">MTMDEKGGSTPSRPSRLRLELFWLGPAVLGTVLLTALLLLLPSGANLATVMAVPIGVAALILAVLPLRLKQGSEQKNVTPAPRRTWIAWTAAVVVPALVVFGYVQFSPTSAAADGEPDPLEYLKAHTTIDIGINGKLPGWSKDEGGQSYSGFDIKLAFALAKEFDFTPNFVPIDPSERAQALPDRKTGRAGRVKLVISNYSITDARKKDVDFAGPYFLDHPGFLVSTAAKDELAAAEPAVCMTRGVTANNFQSQIQAIGLRVQNTDPNLDKCMEQLVNPSNPVTAVATDYTILQAYAASAPRSYPPGTYRVIENLSRDEISGIGLPNHSPELCKQISAFLDKFIRTSWESEFANELAPLGVSPNGRKPVHTDPAHCKEPTTS</sequence>
<dbReference type="GO" id="GO:0030288">
    <property type="term" value="C:outer membrane-bounded periplasmic space"/>
    <property type="evidence" value="ECO:0007669"/>
    <property type="project" value="TreeGrafter"/>
</dbReference>
<feature type="transmembrane region" description="Helical" evidence="5">
    <location>
        <begin position="86"/>
        <end position="104"/>
    </location>
</feature>
<feature type="transmembrane region" description="Helical" evidence="5">
    <location>
        <begin position="21"/>
        <end position="41"/>
    </location>
</feature>
<evidence type="ECO:0000256" key="1">
    <source>
        <dbReference type="ARBA" id="ARBA00010333"/>
    </source>
</evidence>
<dbReference type="KEGG" id="ssyi:EKG83_26760"/>
<evidence type="ECO:0000256" key="2">
    <source>
        <dbReference type="ARBA" id="ARBA00022448"/>
    </source>
</evidence>
<accession>A0A5Q0H320</accession>
<keyword evidence="3" id="KW-0732">Signal</keyword>
<feature type="region of interest" description="Disordered" evidence="4">
    <location>
        <begin position="359"/>
        <end position="382"/>
    </location>
</feature>
<dbReference type="SUPFAM" id="SSF53850">
    <property type="entry name" value="Periplasmic binding protein-like II"/>
    <property type="match status" value="1"/>
</dbReference>
<dbReference type="GO" id="GO:0005576">
    <property type="term" value="C:extracellular region"/>
    <property type="evidence" value="ECO:0007669"/>
    <property type="project" value="TreeGrafter"/>
</dbReference>
<organism evidence="7 8">
    <name type="scientific">Saccharothrix syringae</name>
    <name type="common">Nocardiopsis syringae</name>
    <dbReference type="NCBI Taxonomy" id="103733"/>
    <lineage>
        <taxon>Bacteria</taxon>
        <taxon>Bacillati</taxon>
        <taxon>Actinomycetota</taxon>
        <taxon>Actinomycetes</taxon>
        <taxon>Pseudonocardiales</taxon>
        <taxon>Pseudonocardiaceae</taxon>
        <taxon>Saccharothrix</taxon>
    </lineage>
</organism>
<evidence type="ECO:0000256" key="5">
    <source>
        <dbReference type="SAM" id="Phobius"/>
    </source>
</evidence>
<evidence type="ECO:0000313" key="7">
    <source>
        <dbReference type="EMBL" id="QFZ20529.1"/>
    </source>
</evidence>
<dbReference type="PANTHER" id="PTHR30085">
    <property type="entry name" value="AMINO ACID ABC TRANSPORTER PERMEASE"/>
    <property type="match status" value="1"/>
</dbReference>